<evidence type="ECO:0000313" key="4">
    <source>
        <dbReference type="RefSeq" id="XP_012825120.1"/>
    </source>
</evidence>
<dbReference type="RefSeq" id="XP_017952246.1">
    <property type="nucleotide sequence ID" value="XM_018096757.2"/>
</dbReference>
<organism evidence="3 4">
    <name type="scientific">Xenopus tropicalis</name>
    <name type="common">Western clawed frog</name>
    <name type="synonym">Silurana tropicalis</name>
    <dbReference type="NCBI Taxonomy" id="8364"/>
    <lineage>
        <taxon>Eukaryota</taxon>
        <taxon>Metazoa</taxon>
        <taxon>Chordata</taxon>
        <taxon>Craniata</taxon>
        <taxon>Vertebrata</taxon>
        <taxon>Euteleostomi</taxon>
        <taxon>Amphibia</taxon>
        <taxon>Batrachia</taxon>
        <taxon>Anura</taxon>
        <taxon>Pipoidea</taxon>
        <taxon>Pipidae</taxon>
        <taxon>Xenopodinae</taxon>
        <taxon>Xenopus</taxon>
        <taxon>Silurana</taxon>
    </lineage>
</organism>
<keyword evidence="1" id="KW-0812">Transmembrane</keyword>
<accession>A0A8J0SW98</accession>
<proteinExistence type="predicted"/>
<dbReference type="GeneID" id="101733956"/>
<dbReference type="AGR" id="Xenbase:XB-GENE-29087399"/>
<feature type="signal peptide" evidence="2">
    <location>
        <begin position="1"/>
        <end position="26"/>
    </location>
</feature>
<keyword evidence="3" id="KW-1185">Reference proteome</keyword>
<dbReference type="OMA" id="ECTEFRN"/>
<gene>
    <name evidence="4 5 6" type="primary">LOC101733956</name>
</gene>
<feature type="chain" id="PRO_5044692179" evidence="2">
    <location>
        <begin position="27"/>
        <end position="222"/>
    </location>
</feature>
<dbReference type="RefSeq" id="XP_012825120.1">
    <property type="nucleotide sequence ID" value="XM_012969666.3"/>
</dbReference>
<evidence type="ECO:0000313" key="3">
    <source>
        <dbReference type="Proteomes" id="UP000008143"/>
    </source>
</evidence>
<name>A0A8J0SW98_XENTR</name>
<dbReference type="Proteomes" id="UP000008143">
    <property type="component" value="Chromosome 8"/>
</dbReference>
<protein>
    <submittedName>
        <fullName evidence="4 5">Uncharacterized protein LOC101733956 isoform X1</fullName>
    </submittedName>
</protein>
<sequence>MWAGRGRVVLLGTLVTVYFNLPNTCGQPDIPEPIGSKILQLPVSVGQNIVIWGKVPVSGMFYIQSPKGLLFDCVDGKLKNNCPKCIYENSSVILKNIQPDDSGLYYIKDSFTGATWINISVTAVTELTTPSAPPQAFSVGNGTSLDQPMAAKGRSRYGFAVIGAGIIVAVIVCWKWQNIRRVVFPTVSRGQSCAFHEIWEVQWKGEWGRRNKPFEPEQPHNV</sequence>
<keyword evidence="1" id="KW-0472">Membrane</keyword>
<keyword evidence="2" id="KW-0732">Signal</keyword>
<evidence type="ECO:0000313" key="5">
    <source>
        <dbReference type="RefSeq" id="XP_017952246.1"/>
    </source>
</evidence>
<evidence type="ECO:0000256" key="2">
    <source>
        <dbReference type="SAM" id="SignalP"/>
    </source>
</evidence>
<dbReference type="OrthoDB" id="10612098at2759"/>
<keyword evidence="1" id="KW-1133">Transmembrane helix</keyword>
<reference evidence="4 5" key="1">
    <citation type="submission" date="2025-04" db="UniProtKB">
        <authorList>
            <consortium name="RefSeq"/>
        </authorList>
    </citation>
    <scope>IDENTIFICATION</scope>
    <source>
        <strain evidence="4 5">Nigerian</strain>
        <tissue evidence="4 5">Liver and blood</tissue>
    </source>
</reference>
<dbReference type="Xenbase" id="XB-GENE-29087399">
    <property type="gene designation" value="LOC101733956"/>
</dbReference>
<feature type="transmembrane region" description="Helical" evidence="1">
    <location>
        <begin position="157"/>
        <end position="174"/>
    </location>
</feature>
<evidence type="ECO:0000313" key="6">
    <source>
        <dbReference type="Xenbase" id="XB-GENE-29087399"/>
    </source>
</evidence>
<evidence type="ECO:0000256" key="1">
    <source>
        <dbReference type="SAM" id="Phobius"/>
    </source>
</evidence>
<dbReference type="AlphaFoldDB" id="A0A8J0SW98"/>